<dbReference type="EMBL" id="KZ505890">
    <property type="protein sequence ID" value="PKU43557.1"/>
    <property type="molecule type" value="Genomic_DNA"/>
</dbReference>
<evidence type="ECO:0000313" key="1">
    <source>
        <dbReference type="EMBL" id="PKU43557.1"/>
    </source>
</evidence>
<reference evidence="2" key="2">
    <citation type="submission" date="2017-12" db="EMBL/GenBank/DDBJ databases">
        <title>Genome sequence of the Bar-tailed Godwit (Limosa lapponica baueri).</title>
        <authorList>
            <person name="Lima N.C.B."/>
            <person name="Parody-Merino A.M."/>
            <person name="Battley P.F."/>
            <person name="Fidler A.E."/>
            <person name="Prosdocimi F."/>
        </authorList>
    </citation>
    <scope>NUCLEOTIDE SEQUENCE [LARGE SCALE GENOMIC DNA]</scope>
</reference>
<dbReference type="OrthoDB" id="8939918at2759"/>
<proteinExistence type="predicted"/>
<sequence length="88" mass="10180">MVKQLFRYNTVMKKANTINEQRMENGSMRRILTELLHMWVNPPVYLLNIGSGIECILSKFADDTKLSGTVDTLEGTDAMQRDLYRPEK</sequence>
<dbReference type="AlphaFoldDB" id="A0A2I0UBW3"/>
<accession>A0A2I0UBW3</accession>
<dbReference type="Proteomes" id="UP000233556">
    <property type="component" value="Unassembled WGS sequence"/>
</dbReference>
<name>A0A2I0UBW3_LIMLA</name>
<keyword evidence="2" id="KW-1185">Reference proteome</keyword>
<organism evidence="1 2">
    <name type="scientific">Limosa lapponica baueri</name>
    <dbReference type="NCBI Taxonomy" id="1758121"/>
    <lineage>
        <taxon>Eukaryota</taxon>
        <taxon>Metazoa</taxon>
        <taxon>Chordata</taxon>
        <taxon>Craniata</taxon>
        <taxon>Vertebrata</taxon>
        <taxon>Euteleostomi</taxon>
        <taxon>Archelosauria</taxon>
        <taxon>Archosauria</taxon>
        <taxon>Dinosauria</taxon>
        <taxon>Saurischia</taxon>
        <taxon>Theropoda</taxon>
        <taxon>Coelurosauria</taxon>
        <taxon>Aves</taxon>
        <taxon>Neognathae</taxon>
        <taxon>Neoaves</taxon>
        <taxon>Charadriiformes</taxon>
        <taxon>Scolopacidae</taxon>
        <taxon>Limosa</taxon>
    </lineage>
</organism>
<protein>
    <submittedName>
        <fullName evidence="1">Uncharacterized protein</fullName>
    </submittedName>
</protein>
<reference evidence="2" key="1">
    <citation type="submission" date="2017-11" db="EMBL/GenBank/DDBJ databases">
        <authorList>
            <person name="Lima N.C."/>
            <person name="Parody-Merino A.M."/>
            <person name="Battley P.F."/>
            <person name="Fidler A.E."/>
            <person name="Prosdocimi F."/>
        </authorList>
    </citation>
    <scope>NUCLEOTIDE SEQUENCE [LARGE SCALE GENOMIC DNA]</scope>
</reference>
<evidence type="ECO:0000313" key="2">
    <source>
        <dbReference type="Proteomes" id="UP000233556"/>
    </source>
</evidence>
<gene>
    <name evidence="1" type="ORF">llap_6133</name>
</gene>